<dbReference type="EC" id="5.6.2.1" evidence="8"/>
<evidence type="ECO:0000256" key="4">
    <source>
        <dbReference type="ARBA" id="ARBA00022842"/>
    </source>
</evidence>
<dbReference type="PANTHER" id="PTHR11390:SF21">
    <property type="entry name" value="DNA TOPOISOMERASE 3-ALPHA"/>
    <property type="match status" value="1"/>
</dbReference>
<feature type="site" description="Interaction with DNA" evidence="8">
    <location>
        <position position="185"/>
    </location>
</feature>
<keyword evidence="5 8" id="KW-0799">Topoisomerase</keyword>
<evidence type="ECO:0000256" key="2">
    <source>
        <dbReference type="ARBA" id="ARBA00009446"/>
    </source>
</evidence>
<dbReference type="InterPro" id="IPR005738">
    <property type="entry name" value="TopoIII"/>
</dbReference>
<dbReference type="InterPro" id="IPR003601">
    <property type="entry name" value="Topo_IA_2"/>
</dbReference>
<reference evidence="12" key="1">
    <citation type="journal article" date="2022" name="Front. Microbiol.">
        <title>Genome-based taxonomic rearrangement of Oceanobacter-related bacteria including the description of Thalassolituus hydrocarbonoclasticus sp. nov. and Thalassolituus pacificus sp. nov. and emended description of the genus Thalassolituus.</title>
        <authorList>
            <person name="Dong C."/>
            <person name="Wei L."/>
            <person name="Wang J."/>
            <person name="Lai Q."/>
            <person name="Huang Z."/>
            <person name="Shao Z."/>
        </authorList>
    </citation>
    <scope>NUCLEOTIDE SEQUENCE</scope>
    <source>
        <strain evidence="12">59MF3M-4</strain>
    </source>
</reference>
<dbReference type="Gene3D" id="1.10.460.10">
    <property type="entry name" value="Topoisomerase I, domain 2"/>
    <property type="match status" value="1"/>
</dbReference>
<dbReference type="InterPro" id="IPR013824">
    <property type="entry name" value="Topo_IA_cen_sub1"/>
</dbReference>
<dbReference type="GO" id="GO:0003917">
    <property type="term" value="F:DNA topoisomerase type I (single strand cut, ATP-independent) activity"/>
    <property type="evidence" value="ECO:0007669"/>
    <property type="project" value="UniProtKB-UniRule"/>
</dbReference>
<organism evidence="12 13">
    <name type="scientific">Thalassolituus pacificus</name>
    <dbReference type="NCBI Taxonomy" id="2975440"/>
    <lineage>
        <taxon>Bacteria</taxon>
        <taxon>Pseudomonadati</taxon>
        <taxon>Pseudomonadota</taxon>
        <taxon>Gammaproteobacteria</taxon>
        <taxon>Oceanospirillales</taxon>
        <taxon>Oceanospirillaceae</taxon>
        <taxon>Thalassolituus</taxon>
    </lineage>
</organism>
<dbReference type="RefSeq" id="WP_260974649.1">
    <property type="nucleotide sequence ID" value="NZ_JAOANI010000005.1"/>
</dbReference>
<evidence type="ECO:0000313" key="13">
    <source>
        <dbReference type="Proteomes" id="UP001147830"/>
    </source>
</evidence>
<evidence type="ECO:0000256" key="6">
    <source>
        <dbReference type="ARBA" id="ARBA00023125"/>
    </source>
</evidence>
<name>A0A9X2WCQ6_9GAMM</name>
<dbReference type="InterPro" id="IPR006171">
    <property type="entry name" value="TOPRIM_dom"/>
</dbReference>
<dbReference type="InterPro" id="IPR000380">
    <property type="entry name" value="Topo_IA"/>
</dbReference>
<keyword evidence="3 8" id="KW-0479">Metal-binding</keyword>
<comment type="catalytic activity">
    <reaction evidence="1 8">
        <text>ATP-independent breakage of single-stranded DNA, followed by passage and rejoining.</text>
        <dbReference type="EC" id="5.6.2.1"/>
    </reaction>
</comment>
<dbReference type="InterPro" id="IPR023405">
    <property type="entry name" value="Topo_IA_core_domain"/>
</dbReference>
<evidence type="ECO:0000256" key="3">
    <source>
        <dbReference type="ARBA" id="ARBA00022723"/>
    </source>
</evidence>
<evidence type="ECO:0000313" key="12">
    <source>
        <dbReference type="EMBL" id="MCT7357716.1"/>
    </source>
</evidence>
<dbReference type="InterPro" id="IPR013497">
    <property type="entry name" value="Topo_IA_cen"/>
</dbReference>
<dbReference type="PROSITE" id="PS52039">
    <property type="entry name" value="TOPO_IA_2"/>
    <property type="match status" value="1"/>
</dbReference>
<dbReference type="Pfam" id="PF01751">
    <property type="entry name" value="Toprim"/>
    <property type="match status" value="1"/>
</dbReference>
<dbReference type="InterPro" id="IPR023406">
    <property type="entry name" value="Topo_IA_AS"/>
</dbReference>
<dbReference type="FunFam" id="3.40.50.140:FF:000004">
    <property type="entry name" value="DNA topoisomerase 3"/>
    <property type="match status" value="1"/>
</dbReference>
<dbReference type="SMART" id="SM00493">
    <property type="entry name" value="TOPRIM"/>
    <property type="match status" value="1"/>
</dbReference>
<dbReference type="EMBL" id="JAOANI010000005">
    <property type="protein sequence ID" value="MCT7357716.1"/>
    <property type="molecule type" value="Genomic_DNA"/>
</dbReference>
<comment type="caution">
    <text evidence="12">The sequence shown here is derived from an EMBL/GenBank/DDBJ whole genome shotgun (WGS) entry which is preliminary data.</text>
</comment>
<dbReference type="AlphaFoldDB" id="A0A9X2WCQ6"/>
<evidence type="ECO:0000256" key="9">
    <source>
        <dbReference type="SAM" id="MobiDB-lite"/>
    </source>
</evidence>
<comment type="similarity">
    <text evidence="2 8">Belongs to the type IA topoisomerase family.</text>
</comment>
<feature type="domain" description="Toprim" evidence="10">
    <location>
        <begin position="1"/>
        <end position="134"/>
    </location>
</feature>
<dbReference type="InterPro" id="IPR013826">
    <property type="entry name" value="Topo_IA_cen_sub3"/>
</dbReference>
<sequence length="665" mass="73098">MRLIIAEKPSLGRAIAAVLPKPHTKGEGFIRAANGDVVSWCIGHLLEQAEPDAYDPAFKQWRLDHLPIIPAQWQLQAKPQTRKQLTVLRKLVKEADNLVHAGDPDREGQLLVDEVIEFLKVPAAKRQAMQRLLVSDLNPQAVSRALQQLRSNQEFVPLSVSALARSRADWLYGINLTRAYTIKGRQGGVNSVLSVGRVQTPVLGLVVRRDEEINNFISKPFYEVQAAVHLTADTPLSFYANWQPSDACAAHQDEEGRVLNPKLAANVAARIRQQPAQVEQVERKEKKQAPPLPFNLSALQIDAAKALGMSAQQVLDGAQSLYEKHQLITYPRSDCRYLPQEHFAQRQQVITAVSAHSEALATACAQADSSIRSQAWNDAKVGAHHAIIPTAKVLPAGRLNSTEQKLYALIARQYLLQFFPHYEYADTKISLIIAGGLFSATERETLKPGWKVLLPQKENQTSAKAPLPPLKAGQVLWSGEPLLQEKHTQPPPHFTDASLLAAMTGIGRFVQDKSLKSILKETDGLGTEATRAGIIELLFKRRFLQREGKSIRATALGQTLINALPEASTRPDMTAHWEKQLQDIAHKALNYAAFMQPMTEQLHQLIHSALTADTVQFSGLAGSAANTAGRRKYSSGKKSVSRAGRAGKSKSTAGRSRKKTPAAGS</sequence>
<feature type="binding site" evidence="8">
    <location>
        <position position="103"/>
    </location>
    <ligand>
        <name>Mg(2+)</name>
        <dbReference type="ChEBI" id="CHEBI:18420"/>
        <label>2</label>
    </ligand>
</feature>
<dbReference type="NCBIfam" id="NF005829">
    <property type="entry name" value="PRK07726.1"/>
    <property type="match status" value="1"/>
</dbReference>
<dbReference type="PROSITE" id="PS50880">
    <property type="entry name" value="TOPRIM"/>
    <property type="match status" value="1"/>
</dbReference>
<comment type="cofactor">
    <cofactor evidence="8">
        <name>Mg(2+)</name>
        <dbReference type="ChEBI" id="CHEBI:18420"/>
    </cofactor>
    <text evidence="8">Binds two Mg(2+) per subunit.</text>
</comment>
<feature type="region of interest" description="Disordered" evidence="9">
    <location>
        <begin position="625"/>
        <end position="665"/>
    </location>
</feature>
<dbReference type="InterPro" id="IPR003602">
    <property type="entry name" value="Topo_IA_DNA-bd_dom"/>
</dbReference>
<protein>
    <recommendedName>
        <fullName evidence="8">DNA topoisomerase 3</fullName>
        <ecNumber evidence="8">5.6.2.1</ecNumber>
    </recommendedName>
    <alternativeName>
        <fullName evidence="8">DNA topoisomerase III</fullName>
    </alternativeName>
</protein>
<dbReference type="Gene3D" id="2.70.20.10">
    <property type="entry name" value="Topoisomerase I, domain 3"/>
    <property type="match status" value="1"/>
</dbReference>
<dbReference type="GO" id="GO:0003677">
    <property type="term" value="F:DNA binding"/>
    <property type="evidence" value="ECO:0007669"/>
    <property type="project" value="UniProtKB-KW"/>
</dbReference>
<keyword evidence="7 8" id="KW-0413">Isomerase</keyword>
<evidence type="ECO:0000256" key="8">
    <source>
        <dbReference type="HAMAP-Rule" id="MF_00953"/>
    </source>
</evidence>
<dbReference type="GO" id="GO:0043597">
    <property type="term" value="C:cytoplasmic replication fork"/>
    <property type="evidence" value="ECO:0007669"/>
    <property type="project" value="TreeGrafter"/>
</dbReference>
<feature type="site" description="Interaction with DNA" evidence="8">
    <location>
        <position position="332"/>
    </location>
</feature>
<dbReference type="CDD" id="cd03362">
    <property type="entry name" value="TOPRIM_TopoIA_TopoIII"/>
    <property type="match status" value="1"/>
</dbReference>
<dbReference type="Proteomes" id="UP001147830">
    <property type="component" value="Unassembled WGS sequence"/>
</dbReference>
<proteinExistence type="inferred from homology"/>
<dbReference type="NCBIfam" id="TIGR01056">
    <property type="entry name" value="topB"/>
    <property type="match status" value="1"/>
</dbReference>
<dbReference type="HAMAP" id="MF_00953">
    <property type="entry name" value="Topoisom_3_prok"/>
    <property type="match status" value="1"/>
</dbReference>
<accession>A0A9X2WCQ6</accession>
<feature type="active site" description="O-(5'-phospho-DNA)-tyrosine intermediate" evidence="8">
    <location>
        <position position="330"/>
    </location>
</feature>
<dbReference type="SMART" id="SM00436">
    <property type="entry name" value="TOP1Bc"/>
    <property type="match status" value="1"/>
</dbReference>
<feature type="binding site" evidence="8">
    <location>
        <position position="103"/>
    </location>
    <ligand>
        <name>Mg(2+)</name>
        <dbReference type="ChEBI" id="CHEBI:18420"/>
        <label>1</label>
        <note>catalytic</note>
    </ligand>
</feature>
<dbReference type="GO" id="GO:0006281">
    <property type="term" value="P:DNA repair"/>
    <property type="evidence" value="ECO:0007669"/>
    <property type="project" value="TreeGrafter"/>
</dbReference>
<dbReference type="PANTHER" id="PTHR11390">
    <property type="entry name" value="PROKARYOTIC DNA TOPOISOMERASE"/>
    <property type="match status" value="1"/>
</dbReference>
<evidence type="ECO:0000259" key="10">
    <source>
        <dbReference type="PROSITE" id="PS50880"/>
    </source>
</evidence>
<dbReference type="CDD" id="cd00186">
    <property type="entry name" value="TOP1Ac"/>
    <property type="match status" value="1"/>
</dbReference>
<feature type="compositionally biased region" description="Basic residues" evidence="9">
    <location>
        <begin position="655"/>
        <end position="665"/>
    </location>
</feature>
<feature type="site" description="Interaction with DNA" evidence="8">
    <location>
        <position position="61"/>
    </location>
</feature>
<feature type="site" description="Interaction with DNA" evidence="8">
    <location>
        <position position="170"/>
    </location>
</feature>
<comment type="function">
    <text evidence="8">Releases the supercoiling and torsional tension of DNA, which is introduced during the DNA replication and transcription, by transiently cleaving and rejoining one strand of the DNA duplex. Introduces a single-strand break via transesterification at a target site in duplex DNA. The scissile phosphodiester is attacked by the catalytic tyrosine of the enzyme, resulting in the formation of a DNA-(5'-phosphotyrosyl)-enzyme intermediate and the expulsion of a 3'-OH DNA strand. The free DNA strand then undergoes passage around the unbroken strand, thus removing DNA supercoils. Finally, in the religation step, the DNA 3'-OH attacks the covalent intermediate to expel the active-site tyrosine and restore the DNA phosphodiester backbone.</text>
</comment>
<evidence type="ECO:0000256" key="1">
    <source>
        <dbReference type="ARBA" id="ARBA00000213"/>
    </source>
</evidence>
<dbReference type="PROSITE" id="PS00396">
    <property type="entry name" value="TOPO_IA_1"/>
    <property type="match status" value="1"/>
</dbReference>
<dbReference type="FunFam" id="1.10.290.10:FF:000004">
    <property type="entry name" value="DNA topoisomerase 3"/>
    <property type="match status" value="1"/>
</dbReference>
<evidence type="ECO:0000256" key="7">
    <source>
        <dbReference type="ARBA" id="ARBA00023235"/>
    </source>
</evidence>
<dbReference type="Gene3D" id="1.10.290.10">
    <property type="entry name" value="Topoisomerase I, domain 4"/>
    <property type="match status" value="1"/>
</dbReference>
<feature type="region of interest" description="Interaction with DNA" evidence="8">
    <location>
        <begin position="194"/>
        <end position="199"/>
    </location>
</feature>
<dbReference type="GO" id="GO:0006265">
    <property type="term" value="P:DNA topological change"/>
    <property type="evidence" value="ECO:0007669"/>
    <property type="project" value="UniProtKB-UniRule"/>
</dbReference>
<evidence type="ECO:0000256" key="5">
    <source>
        <dbReference type="ARBA" id="ARBA00023029"/>
    </source>
</evidence>
<dbReference type="GO" id="GO:0000287">
    <property type="term" value="F:magnesium ion binding"/>
    <property type="evidence" value="ECO:0007669"/>
    <property type="project" value="UniProtKB-UniRule"/>
</dbReference>
<feature type="site" description="Interaction with DNA" evidence="8">
    <location>
        <position position="178"/>
    </location>
</feature>
<dbReference type="GO" id="GO:0006310">
    <property type="term" value="P:DNA recombination"/>
    <property type="evidence" value="ECO:0007669"/>
    <property type="project" value="TreeGrafter"/>
</dbReference>
<feature type="binding site" evidence="8">
    <location>
        <position position="105"/>
    </location>
    <ligand>
        <name>Mg(2+)</name>
        <dbReference type="ChEBI" id="CHEBI:18420"/>
        <label>2</label>
    </ligand>
</feature>
<dbReference type="SMART" id="SM00437">
    <property type="entry name" value="TOP1Ac"/>
    <property type="match status" value="1"/>
</dbReference>
<keyword evidence="13" id="KW-1185">Reference proteome</keyword>
<reference evidence="12" key="2">
    <citation type="submission" date="2022-08" db="EMBL/GenBank/DDBJ databases">
        <authorList>
            <person name="Dong C."/>
        </authorList>
    </citation>
    <scope>NUCLEOTIDE SEQUENCE</scope>
    <source>
        <strain evidence="12">59MF3M-4</strain>
    </source>
</reference>
<keyword evidence="6 8" id="KW-0238">DNA-binding</keyword>
<feature type="binding site" evidence="8">
    <location>
        <position position="7"/>
    </location>
    <ligand>
        <name>Mg(2+)</name>
        <dbReference type="ChEBI" id="CHEBI:18420"/>
        <label>1</label>
        <note>catalytic</note>
    </ligand>
</feature>
<gene>
    <name evidence="8" type="primary">topB</name>
    <name evidence="12" type="ORF">NYR02_01610</name>
</gene>
<dbReference type="SUPFAM" id="SSF56712">
    <property type="entry name" value="Prokaryotic type I DNA topoisomerase"/>
    <property type="match status" value="1"/>
</dbReference>
<dbReference type="Gene3D" id="3.40.50.140">
    <property type="match status" value="1"/>
</dbReference>
<dbReference type="InterPro" id="IPR034144">
    <property type="entry name" value="TOPRIM_TopoIII"/>
</dbReference>
<dbReference type="PRINTS" id="PR00417">
    <property type="entry name" value="PRTPISMRASEI"/>
</dbReference>
<dbReference type="InterPro" id="IPR013825">
    <property type="entry name" value="Topo_IA_cen_sub2"/>
</dbReference>
<keyword evidence="4 8" id="KW-0460">Magnesium</keyword>
<evidence type="ECO:0000259" key="11">
    <source>
        <dbReference type="PROSITE" id="PS52039"/>
    </source>
</evidence>
<feature type="domain" description="Topo IA-type catalytic" evidence="11">
    <location>
        <begin position="155"/>
        <end position="606"/>
    </location>
</feature>
<dbReference type="Pfam" id="PF01131">
    <property type="entry name" value="Topoisom_bac"/>
    <property type="match status" value="1"/>
</dbReference>